<keyword evidence="1" id="KW-0479">Metal-binding</keyword>
<dbReference type="OrthoDB" id="6355676at2759"/>
<sequence>MAKKIFKYKIDSEIQEQKTFDQVSNKTEASNEEDVKFYGDCKVCNDKATGMHYGISSCEACRTFFKRAIINHKKYHCRHKNCTIDKRQNNVTKCKYCRWKTCLNMGMSLNIGKIACMRNSINKATSSLRSNAHNLKSKDTIELNHKNNEQKESESSDNINIQKLDENHGSFDSVNCKSKDFFHAYYKEFQSQKKE</sequence>
<evidence type="ECO:0000256" key="1">
    <source>
        <dbReference type="ARBA" id="ARBA00022723"/>
    </source>
</evidence>
<gene>
    <name evidence="10" type="ORF">OXX778_LOCUS7228</name>
</gene>
<protein>
    <recommendedName>
        <fullName evidence="9">Nuclear receptor domain-containing protein</fullName>
    </recommendedName>
</protein>
<dbReference type="InterPro" id="IPR001628">
    <property type="entry name" value="Znf_hrmn_rcpt"/>
</dbReference>
<keyword evidence="7" id="KW-0675">Receptor</keyword>
<dbReference type="GO" id="GO:0003700">
    <property type="term" value="F:DNA-binding transcription factor activity"/>
    <property type="evidence" value="ECO:0007669"/>
    <property type="project" value="InterPro"/>
</dbReference>
<keyword evidence="11" id="KW-1185">Reference proteome</keyword>
<dbReference type="PROSITE" id="PS00031">
    <property type="entry name" value="NUCLEAR_REC_DBD_1"/>
    <property type="match status" value="1"/>
</dbReference>
<dbReference type="PRINTS" id="PR00047">
    <property type="entry name" value="STROIDFINGER"/>
</dbReference>
<proteinExistence type="predicted"/>
<dbReference type="Pfam" id="PF00105">
    <property type="entry name" value="zf-C4"/>
    <property type="match status" value="1"/>
</dbReference>
<name>A0A813TYP2_9BILA</name>
<evidence type="ECO:0000256" key="3">
    <source>
        <dbReference type="ARBA" id="ARBA00022833"/>
    </source>
</evidence>
<dbReference type="EMBL" id="CAJNOC010000911">
    <property type="protein sequence ID" value="CAF0816292.1"/>
    <property type="molecule type" value="Genomic_DNA"/>
</dbReference>
<evidence type="ECO:0000256" key="8">
    <source>
        <dbReference type="ARBA" id="ARBA00023242"/>
    </source>
</evidence>
<dbReference type="PANTHER" id="PTHR48092">
    <property type="entry name" value="KNIRPS-RELATED PROTEIN-RELATED"/>
    <property type="match status" value="1"/>
</dbReference>
<dbReference type="SMART" id="SM00399">
    <property type="entry name" value="ZnF_C4"/>
    <property type="match status" value="1"/>
</dbReference>
<keyword evidence="4" id="KW-0805">Transcription regulation</keyword>
<evidence type="ECO:0000256" key="7">
    <source>
        <dbReference type="ARBA" id="ARBA00023170"/>
    </source>
</evidence>
<dbReference type="Proteomes" id="UP000663879">
    <property type="component" value="Unassembled WGS sequence"/>
</dbReference>
<dbReference type="InterPro" id="IPR050200">
    <property type="entry name" value="Nuclear_hormone_rcpt_NR3"/>
</dbReference>
<keyword evidence="3" id="KW-0862">Zinc</keyword>
<dbReference type="SUPFAM" id="SSF57716">
    <property type="entry name" value="Glucocorticoid receptor-like (DNA-binding domain)"/>
    <property type="match status" value="1"/>
</dbReference>
<organism evidence="10 11">
    <name type="scientific">Brachionus calyciflorus</name>
    <dbReference type="NCBI Taxonomy" id="104777"/>
    <lineage>
        <taxon>Eukaryota</taxon>
        <taxon>Metazoa</taxon>
        <taxon>Spiralia</taxon>
        <taxon>Gnathifera</taxon>
        <taxon>Rotifera</taxon>
        <taxon>Eurotatoria</taxon>
        <taxon>Monogononta</taxon>
        <taxon>Pseudotrocha</taxon>
        <taxon>Ploima</taxon>
        <taxon>Brachionidae</taxon>
        <taxon>Brachionus</taxon>
    </lineage>
</organism>
<evidence type="ECO:0000256" key="2">
    <source>
        <dbReference type="ARBA" id="ARBA00022771"/>
    </source>
</evidence>
<keyword evidence="6" id="KW-0804">Transcription</keyword>
<dbReference type="AlphaFoldDB" id="A0A813TYP2"/>
<dbReference type="InterPro" id="IPR013088">
    <property type="entry name" value="Znf_NHR/GATA"/>
</dbReference>
<evidence type="ECO:0000259" key="9">
    <source>
        <dbReference type="PROSITE" id="PS51030"/>
    </source>
</evidence>
<dbReference type="GO" id="GO:0043565">
    <property type="term" value="F:sequence-specific DNA binding"/>
    <property type="evidence" value="ECO:0007669"/>
    <property type="project" value="InterPro"/>
</dbReference>
<evidence type="ECO:0000256" key="6">
    <source>
        <dbReference type="ARBA" id="ARBA00023163"/>
    </source>
</evidence>
<keyword evidence="8" id="KW-0539">Nucleus</keyword>
<feature type="domain" description="Nuclear receptor" evidence="9">
    <location>
        <begin position="38"/>
        <end position="114"/>
    </location>
</feature>
<dbReference type="PROSITE" id="PS51030">
    <property type="entry name" value="NUCLEAR_REC_DBD_2"/>
    <property type="match status" value="1"/>
</dbReference>
<reference evidence="10" key="1">
    <citation type="submission" date="2021-02" db="EMBL/GenBank/DDBJ databases">
        <authorList>
            <person name="Nowell W R."/>
        </authorList>
    </citation>
    <scope>NUCLEOTIDE SEQUENCE</scope>
    <source>
        <strain evidence="10">Ploen Becks lab</strain>
    </source>
</reference>
<evidence type="ECO:0000256" key="5">
    <source>
        <dbReference type="ARBA" id="ARBA00023125"/>
    </source>
</evidence>
<dbReference type="GO" id="GO:0008270">
    <property type="term" value="F:zinc ion binding"/>
    <property type="evidence" value="ECO:0007669"/>
    <property type="project" value="UniProtKB-KW"/>
</dbReference>
<evidence type="ECO:0000256" key="4">
    <source>
        <dbReference type="ARBA" id="ARBA00023015"/>
    </source>
</evidence>
<accession>A0A813TYP2</accession>
<comment type="caution">
    <text evidence="10">The sequence shown here is derived from an EMBL/GenBank/DDBJ whole genome shotgun (WGS) entry which is preliminary data.</text>
</comment>
<keyword evidence="2" id="KW-0863">Zinc-finger</keyword>
<dbReference type="Gene3D" id="3.30.50.10">
    <property type="entry name" value="Erythroid Transcription Factor GATA-1, subunit A"/>
    <property type="match status" value="1"/>
</dbReference>
<evidence type="ECO:0000313" key="10">
    <source>
        <dbReference type="EMBL" id="CAF0816292.1"/>
    </source>
</evidence>
<keyword evidence="5" id="KW-0238">DNA-binding</keyword>
<evidence type="ECO:0000313" key="11">
    <source>
        <dbReference type="Proteomes" id="UP000663879"/>
    </source>
</evidence>